<reference evidence="3 4" key="1">
    <citation type="submission" date="2017-05" db="EMBL/GenBank/DDBJ databases">
        <title>Biotechnological potential of actinobacteria isolated from South African environments.</title>
        <authorList>
            <person name="Le Roes-Hill M."/>
            <person name="Prins A."/>
            <person name="Durrell K.A."/>
        </authorList>
    </citation>
    <scope>NUCLEOTIDE SEQUENCE [LARGE SCALE GENOMIC DNA]</scope>
    <source>
        <strain evidence="3 4">HMC13</strain>
    </source>
</reference>
<sequence length="98" mass="11447">MSGRWEGSTRRYELPPNWPELRALVLERDEHRCRWREHGTVCGLRATDVDHIRPGNDHSLTNLRALCRDHHAIKSSREGNAAPRVTRWRPAERHPGLL</sequence>
<dbReference type="CDD" id="cd00085">
    <property type="entry name" value="HNHc"/>
    <property type="match status" value="1"/>
</dbReference>
<keyword evidence="3" id="KW-0255">Endonuclease</keyword>
<feature type="region of interest" description="Disordered" evidence="1">
    <location>
        <begin position="74"/>
        <end position="98"/>
    </location>
</feature>
<dbReference type="SMART" id="SM00507">
    <property type="entry name" value="HNHc"/>
    <property type="match status" value="1"/>
</dbReference>
<dbReference type="EMBL" id="NGFN01000866">
    <property type="protein sequence ID" value="OUC74070.1"/>
    <property type="molecule type" value="Genomic_DNA"/>
</dbReference>
<dbReference type="AlphaFoldDB" id="A0A243Q1H8"/>
<feature type="compositionally biased region" description="Basic and acidic residues" evidence="1">
    <location>
        <begin position="89"/>
        <end position="98"/>
    </location>
</feature>
<evidence type="ECO:0000313" key="3">
    <source>
        <dbReference type="EMBL" id="OUC74070.1"/>
    </source>
</evidence>
<dbReference type="Gene3D" id="1.10.30.50">
    <property type="match status" value="1"/>
</dbReference>
<gene>
    <name evidence="3" type="ORF">CA983_44655</name>
</gene>
<accession>A0A243Q1H8</accession>
<evidence type="ECO:0000313" key="4">
    <source>
        <dbReference type="Proteomes" id="UP000195105"/>
    </source>
</evidence>
<organism evidence="3 4">
    <name type="scientific">Streptomyces swartbergensis</name>
    <dbReference type="NCBI Taxonomy" id="487165"/>
    <lineage>
        <taxon>Bacteria</taxon>
        <taxon>Bacillati</taxon>
        <taxon>Actinomycetota</taxon>
        <taxon>Actinomycetes</taxon>
        <taxon>Kitasatosporales</taxon>
        <taxon>Streptomycetaceae</taxon>
        <taxon>Streptomyces</taxon>
    </lineage>
</organism>
<protein>
    <submittedName>
        <fullName evidence="3">HNH endonuclease</fullName>
    </submittedName>
</protein>
<dbReference type="Proteomes" id="UP000195105">
    <property type="component" value="Unassembled WGS sequence"/>
</dbReference>
<evidence type="ECO:0000259" key="2">
    <source>
        <dbReference type="SMART" id="SM00507"/>
    </source>
</evidence>
<keyword evidence="3" id="KW-0540">Nuclease</keyword>
<keyword evidence="3" id="KW-0378">Hydrolase</keyword>
<comment type="caution">
    <text evidence="3">The sequence shown here is derived from an EMBL/GenBank/DDBJ whole genome shotgun (WGS) entry which is preliminary data.</text>
</comment>
<dbReference type="RefSeq" id="WP_086606202.1">
    <property type="nucleotide sequence ID" value="NZ_NGFN01000866.1"/>
</dbReference>
<dbReference type="InterPro" id="IPR003615">
    <property type="entry name" value="HNH_nuc"/>
</dbReference>
<keyword evidence="4" id="KW-1185">Reference proteome</keyword>
<feature type="domain" description="HNH nuclease" evidence="2">
    <location>
        <begin position="20"/>
        <end position="72"/>
    </location>
</feature>
<evidence type="ECO:0000256" key="1">
    <source>
        <dbReference type="SAM" id="MobiDB-lite"/>
    </source>
</evidence>
<dbReference type="GO" id="GO:0004519">
    <property type="term" value="F:endonuclease activity"/>
    <property type="evidence" value="ECO:0007669"/>
    <property type="project" value="UniProtKB-KW"/>
</dbReference>
<proteinExistence type="predicted"/>
<name>A0A243Q1H8_9ACTN</name>